<dbReference type="GO" id="GO:0009228">
    <property type="term" value="P:thiamine biosynthetic process"/>
    <property type="evidence" value="ECO:0007669"/>
    <property type="project" value="UniProtKB-KW"/>
</dbReference>
<protein>
    <recommendedName>
        <fullName evidence="2">Thiamine-monophosphate kinase</fullName>
        <shortName evidence="2">TMP kinase</shortName>
        <shortName evidence="2">Thiamine-phosphate kinase</shortName>
        <ecNumber evidence="2">2.7.4.16</ecNumber>
    </recommendedName>
</protein>
<feature type="binding site" evidence="2">
    <location>
        <position position="323"/>
    </location>
    <ligand>
        <name>substrate</name>
    </ligand>
</feature>
<dbReference type="Gene3D" id="3.30.1330.10">
    <property type="entry name" value="PurM-like, N-terminal domain"/>
    <property type="match status" value="1"/>
</dbReference>
<feature type="binding site" evidence="2">
    <location>
        <position position="126"/>
    </location>
    <ligand>
        <name>Mg(2+)</name>
        <dbReference type="ChEBI" id="CHEBI:18420"/>
        <label>1</label>
    </ligand>
</feature>
<dbReference type="GO" id="GO:0009229">
    <property type="term" value="P:thiamine diphosphate biosynthetic process"/>
    <property type="evidence" value="ECO:0007669"/>
    <property type="project" value="UniProtKB-UniRule"/>
</dbReference>
<name>A5GBZ6_GEOUR</name>
<dbReference type="GO" id="GO:0000287">
    <property type="term" value="F:magnesium ion binding"/>
    <property type="evidence" value="ECO:0007669"/>
    <property type="project" value="UniProtKB-UniRule"/>
</dbReference>
<dbReference type="InterPro" id="IPR010918">
    <property type="entry name" value="PurM-like_C_dom"/>
</dbReference>
<keyword evidence="1 2" id="KW-0784">Thiamine biosynthesis</keyword>
<feature type="binding site" evidence="2">
    <location>
        <position position="216"/>
    </location>
    <ligand>
        <name>ATP</name>
        <dbReference type="ChEBI" id="CHEBI:30616"/>
    </ligand>
</feature>
<evidence type="ECO:0000256" key="1">
    <source>
        <dbReference type="ARBA" id="ARBA00022977"/>
    </source>
</evidence>
<dbReference type="HOGENOM" id="CLU_046964_1_1_7"/>
<evidence type="ECO:0000313" key="6">
    <source>
        <dbReference type="Proteomes" id="UP000006695"/>
    </source>
</evidence>
<dbReference type="InterPro" id="IPR036676">
    <property type="entry name" value="PurM-like_C_sf"/>
</dbReference>
<feature type="binding site" evidence="2">
    <location>
        <position position="32"/>
    </location>
    <ligand>
        <name>Mg(2+)</name>
        <dbReference type="ChEBI" id="CHEBI:18420"/>
        <label>4</label>
    </ligand>
</feature>
<feature type="binding site" evidence="2">
    <location>
        <position position="78"/>
    </location>
    <ligand>
        <name>Mg(2+)</name>
        <dbReference type="ChEBI" id="CHEBI:18420"/>
        <label>2</label>
    </ligand>
</feature>
<dbReference type="PANTHER" id="PTHR30270:SF0">
    <property type="entry name" value="THIAMINE-MONOPHOSPHATE KINASE"/>
    <property type="match status" value="1"/>
</dbReference>
<dbReference type="PIRSF" id="PIRSF005303">
    <property type="entry name" value="Thiam_monoph_kin"/>
    <property type="match status" value="1"/>
</dbReference>
<dbReference type="InterPro" id="IPR036921">
    <property type="entry name" value="PurM-like_N_sf"/>
</dbReference>
<dbReference type="Proteomes" id="UP000006695">
    <property type="component" value="Chromosome"/>
</dbReference>
<dbReference type="HAMAP" id="MF_02128">
    <property type="entry name" value="TMP_kinase"/>
    <property type="match status" value="1"/>
</dbReference>
<feature type="binding site" evidence="2">
    <location>
        <position position="49"/>
    </location>
    <ligand>
        <name>Mg(2+)</name>
        <dbReference type="ChEBI" id="CHEBI:18420"/>
        <label>1</label>
    </ligand>
</feature>
<feature type="binding site" evidence="2">
    <location>
        <position position="56"/>
    </location>
    <ligand>
        <name>substrate</name>
    </ligand>
</feature>
<feature type="binding site" evidence="2">
    <location>
        <position position="267"/>
    </location>
    <ligand>
        <name>substrate</name>
    </ligand>
</feature>
<dbReference type="OrthoDB" id="9802811at2"/>
<feature type="binding site" evidence="2">
    <location>
        <position position="217"/>
    </location>
    <ligand>
        <name>Mg(2+)</name>
        <dbReference type="ChEBI" id="CHEBI:18420"/>
        <label>5</label>
    </ligand>
</feature>
<reference evidence="5 6" key="1">
    <citation type="submission" date="2007-05" db="EMBL/GenBank/DDBJ databases">
        <title>Complete sequence of Geobacter uraniireducens Rf4.</title>
        <authorList>
            <consortium name="US DOE Joint Genome Institute"/>
            <person name="Copeland A."/>
            <person name="Lucas S."/>
            <person name="Lapidus A."/>
            <person name="Barry K."/>
            <person name="Detter J.C."/>
            <person name="Glavina del Rio T."/>
            <person name="Hammon N."/>
            <person name="Israni S."/>
            <person name="Dalin E."/>
            <person name="Tice H."/>
            <person name="Pitluck S."/>
            <person name="Chertkov O."/>
            <person name="Brettin T."/>
            <person name="Bruce D."/>
            <person name="Han C."/>
            <person name="Schmutz J."/>
            <person name="Larimer F."/>
            <person name="Land M."/>
            <person name="Hauser L."/>
            <person name="Kyrpides N."/>
            <person name="Mikhailova N."/>
            <person name="Shelobolina E."/>
            <person name="Aklujkar M."/>
            <person name="Lovley D."/>
            <person name="Richardson P."/>
        </authorList>
    </citation>
    <scope>NUCLEOTIDE SEQUENCE [LARGE SCALE GENOMIC DNA]</scope>
    <source>
        <strain evidence="5 6">Rf4</strain>
    </source>
</reference>
<feature type="binding site" evidence="2">
    <location>
        <position position="152"/>
    </location>
    <ligand>
        <name>ATP</name>
        <dbReference type="ChEBI" id="CHEBI:30616"/>
    </ligand>
</feature>
<feature type="binding site" evidence="2">
    <location>
        <position position="214"/>
    </location>
    <ligand>
        <name>Mg(2+)</name>
        <dbReference type="ChEBI" id="CHEBI:18420"/>
        <label>3</label>
    </ligand>
</feature>
<dbReference type="UniPathway" id="UPA00060">
    <property type="reaction ID" value="UER00142"/>
</dbReference>
<gene>
    <name evidence="2" type="primary">thiL</name>
    <name evidence="5" type="ordered locus">Gura_0692</name>
</gene>
<keyword evidence="2" id="KW-0067">ATP-binding</keyword>
<dbReference type="GO" id="GO:0009030">
    <property type="term" value="F:thiamine-phosphate kinase activity"/>
    <property type="evidence" value="ECO:0007669"/>
    <property type="project" value="UniProtKB-UniRule"/>
</dbReference>
<comment type="function">
    <text evidence="2">Catalyzes the ATP-dependent phosphorylation of thiamine-monophosphate (TMP) to form thiamine-pyrophosphate (TPP), the active form of vitamin B1.</text>
</comment>
<feature type="binding site" evidence="2">
    <location>
        <position position="78"/>
    </location>
    <ligand>
        <name>Mg(2+)</name>
        <dbReference type="ChEBI" id="CHEBI:18420"/>
        <label>3</label>
    </ligand>
</feature>
<dbReference type="STRING" id="351605.Gura_0692"/>
<keyword evidence="2" id="KW-0547">Nucleotide-binding</keyword>
<feature type="binding site" evidence="2">
    <location>
        <position position="49"/>
    </location>
    <ligand>
        <name>Mg(2+)</name>
        <dbReference type="ChEBI" id="CHEBI:18420"/>
        <label>2</label>
    </ligand>
</feature>
<proteinExistence type="inferred from homology"/>
<sequence>MNLKELGEFGLIDRFAAGVADKASVKIGIGDDAAAFEPAEGHLSLVTSDMLIEGVHFDLALCDPLTLGRKSLAVNLSDLAAMGATPRYFLLSLAIPAALTVEFLDGFIAGIMQRAEQFGVTLVGGDTCSSKGGLVISVTAIGEQLPELVVRRSGARPGDLLFVTGTLGDSALGLKLLRKGERRGLLVERHLDPEPRVAAGILLAEAGVATAMIDVSDGLLADLGHILRLSNVGARVELKNVPLSPGYTEEISRLAGDPFSLALGGGEDYELLFTAPPLLKDRVITLMAECGVAVSLIGEITASGRLSVINVDGEEYQAVQRGYNHFA</sequence>
<dbReference type="CDD" id="cd02194">
    <property type="entry name" value="ThiL"/>
    <property type="match status" value="1"/>
</dbReference>
<keyword evidence="2 5" id="KW-0418">Kinase</keyword>
<comment type="caution">
    <text evidence="2">Lacks conserved residue(s) required for the propagation of feature annotation.</text>
</comment>
<dbReference type="AlphaFoldDB" id="A5GBZ6"/>
<organism evidence="5 6">
    <name type="scientific">Geotalea uraniireducens (strain Rf4)</name>
    <name type="common">Geobacter uraniireducens</name>
    <dbReference type="NCBI Taxonomy" id="351605"/>
    <lineage>
        <taxon>Bacteria</taxon>
        <taxon>Pseudomonadati</taxon>
        <taxon>Thermodesulfobacteriota</taxon>
        <taxon>Desulfuromonadia</taxon>
        <taxon>Geobacterales</taxon>
        <taxon>Geobacteraceae</taxon>
        <taxon>Geotalea</taxon>
    </lineage>
</organism>
<comment type="miscellaneous">
    <text evidence="2">Reaction mechanism of ThiL seems to utilize a direct, inline transfer of the gamma-phosphate of ATP to TMP rather than a phosphorylated enzyme intermediate.</text>
</comment>
<dbReference type="EMBL" id="CP000698">
    <property type="protein sequence ID" value="ABQ24904.1"/>
    <property type="molecule type" value="Genomic_DNA"/>
</dbReference>
<keyword evidence="2" id="KW-0808">Transferase</keyword>
<feature type="binding site" evidence="2">
    <location>
        <position position="48"/>
    </location>
    <ligand>
        <name>Mg(2+)</name>
        <dbReference type="ChEBI" id="CHEBI:18420"/>
        <label>1</label>
    </ligand>
</feature>
<accession>A5GBZ6</accession>
<feature type="binding site" evidence="2">
    <location>
        <position position="32"/>
    </location>
    <ligand>
        <name>Mg(2+)</name>
        <dbReference type="ChEBI" id="CHEBI:18420"/>
        <label>3</label>
    </ligand>
</feature>
<feature type="domain" description="PurM-like C-terminal" evidence="4">
    <location>
        <begin position="156"/>
        <end position="308"/>
    </location>
</feature>
<dbReference type="SUPFAM" id="SSF56042">
    <property type="entry name" value="PurM C-terminal domain-like"/>
    <property type="match status" value="1"/>
</dbReference>
<dbReference type="InterPro" id="IPR016188">
    <property type="entry name" value="PurM-like_N"/>
</dbReference>
<feature type="binding site" evidence="2">
    <location>
        <position position="78"/>
    </location>
    <ligand>
        <name>Mg(2+)</name>
        <dbReference type="ChEBI" id="CHEBI:18420"/>
        <label>4</label>
    </ligand>
</feature>
<evidence type="ECO:0000256" key="2">
    <source>
        <dbReference type="HAMAP-Rule" id="MF_02128"/>
    </source>
</evidence>
<keyword evidence="2" id="KW-0460">Magnesium</keyword>
<dbReference type="Pfam" id="PF00586">
    <property type="entry name" value="AIRS"/>
    <property type="match status" value="1"/>
</dbReference>
<dbReference type="NCBIfam" id="TIGR01379">
    <property type="entry name" value="thiL"/>
    <property type="match status" value="1"/>
</dbReference>
<dbReference type="KEGG" id="gur:Gura_0692"/>
<dbReference type="GO" id="GO:0005524">
    <property type="term" value="F:ATP binding"/>
    <property type="evidence" value="ECO:0007669"/>
    <property type="project" value="UniProtKB-UniRule"/>
</dbReference>
<dbReference type="InterPro" id="IPR006283">
    <property type="entry name" value="ThiL-like"/>
</dbReference>
<dbReference type="Pfam" id="PF02769">
    <property type="entry name" value="AIRS_C"/>
    <property type="match status" value="1"/>
</dbReference>
<evidence type="ECO:0000313" key="5">
    <source>
        <dbReference type="EMBL" id="ABQ24904.1"/>
    </source>
</evidence>
<comment type="similarity">
    <text evidence="2">Belongs to the thiamine-monophosphate kinase family.</text>
</comment>
<dbReference type="PANTHER" id="PTHR30270">
    <property type="entry name" value="THIAMINE-MONOPHOSPHATE KINASE"/>
    <property type="match status" value="1"/>
</dbReference>
<comment type="pathway">
    <text evidence="2">Cofactor biosynthesis; thiamine diphosphate biosynthesis; thiamine diphosphate from thiamine phosphate: step 1/1.</text>
</comment>
<dbReference type="SUPFAM" id="SSF55326">
    <property type="entry name" value="PurM N-terminal domain-like"/>
    <property type="match status" value="1"/>
</dbReference>
<evidence type="ECO:0000259" key="4">
    <source>
        <dbReference type="Pfam" id="PF02769"/>
    </source>
</evidence>
<keyword evidence="2" id="KW-0479">Metal-binding</keyword>
<dbReference type="EC" id="2.7.4.16" evidence="2"/>
<evidence type="ECO:0000259" key="3">
    <source>
        <dbReference type="Pfam" id="PF00586"/>
    </source>
</evidence>
<feature type="binding site" evidence="2">
    <location>
        <begin position="125"/>
        <end position="126"/>
    </location>
    <ligand>
        <name>ATP</name>
        <dbReference type="ChEBI" id="CHEBI:30616"/>
    </ligand>
</feature>
<feature type="domain" description="PurM-like N-terminal" evidence="3">
    <location>
        <begin position="30"/>
        <end position="143"/>
    </location>
</feature>
<keyword evidence="6" id="KW-1185">Reference proteome</keyword>
<dbReference type="Gene3D" id="3.90.650.10">
    <property type="entry name" value="PurM-like C-terminal domain"/>
    <property type="match status" value="1"/>
</dbReference>
<feature type="binding site" evidence="2">
    <location>
        <position position="47"/>
    </location>
    <ligand>
        <name>Mg(2+)</name>
        <dbReference type="ChEBI" id="CHEBI:18420"/>
        <label>4</label>
    </ligand>
</feature>
<dbReference type="RefSeq" id="WP_011937628.1">
    <property type="nucleotide sequence ID" value="NC_009483.1"/>
</dbReference>
<comment type="catalytic activity">
    <reaction evidence="2">
        <text>thiamine phosphate + ATP = thiamine diphosphate + ADP</text>
        <dbReference type="Rhea" id="RHEA:15913"/>
        <dbReference type="ChEBI" id="CHEBI:30616"/>
        <dbReference type="ChEBI" id="CHEBI:37575"/>
        <dbReference type="ChEBI" id="CHEBI:58937"/>
        <dbReference type="ChEBI" id="CHEBI:456216"/>
        <dbReference type="EC" id="2.7.4.16"/>
    </reaction>
</comment>